<evidence type="ECO:0000313" key="3">
    <source>
        <dbReference type="EMBL" id="MCG2618198.1"/>
    </source>
</evidence>
<feature type="region of interest" description="Disordered" evidence="1">
    <location>
        <begin position="92"/>
        <end position="118"/>
    </location>
</feature>
<dbReference type="InterPro" id="IPR022385">
    <property type="entry name" value="Rhs_assc_core"/>
</dbReference>
<keyword evidence="4" id="KW-1185">Reference proteome</keyword>
<feature type="region of interest" description="Disordered" evidence="1">
    <location>
        <begin position="134"/>
        <end position="164"/>
    </location>
</feature>
<proteinExistence type="predicted"/>
<dbReference type="Gene3D" id="3.10.380.10">
    <property type="entry name" value="Colicin E3-like ribonuclease domain"/>
    <property type="match status" value="1"/>
</dbReference>
<evidence type="ECO:0000256" key="1">
    <source>
        <dbReference type="SAM" id="MobiDB-lite"/>
    </source>
</evidence>
<dbReference type="SUPFAM" id="SSF63840">
    <property type="entry name" value="Ribonuclease domain of colicin E3"/>
    <property type="match status" value="1"/>
</dbReference>
<evidence type="ECO:0000313" key="4">
    <source>
        <dbReference type="Proteomes" id="UP001165367"/>
    </source>
</evidence>
<evidence type="ECO:0000259" key="2">
    <source>
        <dbReference type="Pfam" id="PF09000"/>
    </source>
</evidence>
<sequence length="242" mass="26928">MAGISSKALSFGGPENKKKYQQYEFNSDFNINLYESFYRTHDPQIGRFLQIDPKVDSMYAWSSYTAMLNNPIKFVDILGDVADTTKPDGNYFPAPKTLPGFHDASKRQYNPESGRQRWKLPDGSILEWDKQHGEVEKYDKNGKKHQGSYDPETGEQIKDPVPGRTTPKFNPLPDNSNPFSLDKLLYPQNNMPLSPSPPQATGSFNNGETAVKAGVIVVTVYVIWKLIGVAATIGTGGAAARY</sequence>
<dbReference type="NCBIfam" id="TIGR03696">
    <property type="entry name" value="Rhs_assc_core"/>
    <property type="match status" value="1"/>
</dbReference>
<organism evidence="3 4">
    <name type="scientific">Terrimonas ginsenosidimutans</name>
    <dbReference type="NCBI Taxonomy" id="2908004"/>
    <lineage>
        <taxon>Bacteria</taxon>
        <taxon>Pseudomonadati</taxon>
        <taxon>Bacteroidota</taxon>
        <taxon>Chitinophagia</taxon>
        <taxon>Chitinophagales</taxon>
        <taxon>Chitinophagaceae</taxon>
        <taxon>Terrimonas</taxon>
    </lineage>
</organism>
<dbReference type="InterPro" id="IPR009105">
    <property type="entry name" value="Colicin_E3_ribonuclease"/>
</dbReference>
<dbReference type="InterPro" id="IPR036725">
    <property type="entry name" value="ColE3_ribonuclease_sf"/>
</dbReference>
<gene>
    <name evidence="3" type="ORF">LZZ85_28115</name>
</gene>
<dbReference type="Gene3D" id="2.180.10.10">
    <property type="entry name" value="RHS repeat-associated core"/>
    <property type="match status" value="1"/>
</dbReference>
<dbReference type="EMBL" id="JAKLTR010000042">
    <property type="protein sequence ID" value="MCG2618198.1"/>
    <property type="molecule type" value="Genomic_DNA"/>
</dbReference>
<dbReference type="Proteomes" id="UP001165367">
    <property type="component" value="Unassembled WGS sequence"/>
</dbReference>
<name>A0ABS9L0U1_9BACT</name>
<accession>A0ABS9L0U1</accession>
<protein>
    <submittedName>
        <fullName evidence="3">Colicin E3/pyocin S6 family cytotoxin</fullName>
    </submittedName>
</protein>
<reference evidence="3" key="1">
    <citation type="submission" date="2022-01" db="EMBL/GenBank/DDBJ databases">
        <authorList>
            <person name="Jo J.-H."/>
            <person name="Im W.-T."/>
        </authorList>
    </citation>
    <scope>NUCLEOTIDE SEQUENCE</scope>
    <source>
        <strain evidence="3">NA20</strain>
    </source>
</reference>
<feature type="domain" description="Colicin E3-like ribonuclease" evidence="2">
    <location>
        <begin position="93"/>
        <end position="165"/>
    </location>
</feature>
<dbReference type="Pfam" id="PF09000">
    <property type="entry name" value="Cytotoxic"/>
    <property type="match status" value="1"/>
</dbReference>
<comment type="caution">
    <text evidence="3">The sequence shown here is derived from an EMBL/GenBank/DDBJ whole genome shotgun (WGS) entry which is preliminary data.</text>
</comment>